<comment type="caution">
    <text evidence="2">The sequence shown here is derived from an EMBL/GenBank/DDBJ whole genome shotgun (WGS) entry which is preliminary data.</text>
</comment>
<proteinExistence type="inferred from homology"/>
<dbReference type="SUPFAM" id="SSF143744">
    <property type="entry name" value="GlcG-like"/>
    <property type="match status" value="1"/>
</dbReference>
<organism evidence="2 3">
    <name type="scientific">Spirosoma utsteinense</name>
    <dbReference type="NCBI Taxonomy" id="2585773"/>
    <lineage>
        <taxon>Bacteria</taxon>
        <taxon>Pseudomonadati</taxon>
        <taxon>Bacteroidota</taxon>
        <taxon>Cytophagia</taxon>
        <taxon>Cytophagales</taxon>
        <taxon>Cytophagaceae</taxon>
        <taxon>Spirosoma</taxon>
    </lineage>
</organism>
<dbReference type="Pfam" id="PF03928">
    <property type="entry name" value="HbpS-like"/>
    <property type="match status" value="1"/>
</dbReference>
<dbReference type="PIRSF" id="PIRSF008757">
    <property type="entry name" value="UCP008757"/>
    <property type="match status" value="1"/>
</dbReference>
<dbReference type="HAMAP" id="MF_00761">
    <property type="entry name" value="UPF0303"/>
    <property type="match status" value="1"/>
</dbReference>
<sequence length="172" mass="19165">MNSSIDTDLALLALQEEQLQFDTFSLDTAWQLGMRLKEAVEARGKSVAIDIQLFGHPLFFYAMPGTTPDNIDWIRRKRNVVERFHQSSYAIRLRMKEKQITLTEQAGLPLRDNAAAGGGFPIRLRGSSCIGAITISGVPMREDHGIIVEVLSAWLNKPISELALPPAENMDD</sequence>
<dbReference type="InterPro" id="IPR038084">
    <property type="entry name" value="PduO/GlcC-like_sf"/>
</dbReference>
<dbReference type="NCBIfam" id="NF002696">
    <property type="entry name" value="PRK02487.1-5"/>
    <property type="match status" value="1"/>
</dbReference>
<reference evidence="2 3" key="1">
    <citation type="submission" date="2019-06" db="EMBL/GenBank/DDBJ databases">
        <title>Spirosoma utsteinense sp. nov. isolated from Antarctic ice-free soils.</title>
        <authorList>
            <person name="Tahon G."/>
        </authorList>
    </citation>
    <scope>NUCLEOTIDE SEQUENCE [LARGE SCALE GENOMIC DNA]</scope>
    <source>
        <strain evidence="2 3">LMG 31447</strain>
    </source>
</reference>
<dbReference type="PANTHER" id="PTHR28255">
    <property type="match status" value="1"/>
</dbReference>
<evidence type="ECO:0000313" key="2">
    <source>
        <dbReference type="EMBL" id="MBC3791030.1"/>
    </source>
</evidence>
<evidence type="ECO:0000256" key="1">
    <source>
        <dbReference type="HAMAP-Rule" id="MF_00761"/>
    </source>
</evidence>
<evidence type="ECO:0000313" key="3">
    <source>
        <dbReference type="Proteomes" id="UP000700732"/>
    </source>
</evidence>
<accession>A0ABR6W369</accession>
<keyword evidence="3" id="KW-1185">Reference proteome</keyword>
<dbReference type="InterPro" id="IPR005624">
    <property type="entry name" value="PduO/GlcC-like"/>
</dbReference>
<dbReference type="InterPro" id="IPR010371">
    <property type="entry name" value="YBR137W-like"/>
</dbReference>
<comment type="similarity">
    <text evidence="1">Belongs to the UPF0303 family.</text>
</comment>
<gene>
    <name evidence="2" type="ORF">FH603_1528</name>
</gene>
<name>A0ABR6W369_9BACT</name>
<dbReference type="EMBL" id="VFIA01000007">
    <property type="protein sequence ID" value="MBC3791030.1"/>
    <property type="molecule type" value="Genomic_DNA"/>
</dbReference>
<dbReference type="Gene3D" id="3.30.450.150">
    <property type="entry name" value="Haem-degrading domain"/>
    <property type="match status" value="1"/>
</dbReference>
<dbReference type="RefSeq" id="WP_186736838.1">
    <property type="nucleotide sequence ID" value="NZ_VFIA01000007.1"/>
</dbReference>
<protein>
    <recommendedName>
        <fullName evidence="1">UPF0303 protein FH603_1528</fullName>
    </recommendedName>
</protein>
<dbReference type="Proteomes" id="UP000700732">
    <property type="component" value="Unassembled WGS sequence"/>
</dbReference>
<dbReference type="PANTHER" id="PTHR28255:SF1">
    <property type="entry name" value="UPF0303 PROTEIN YBR137W"/>
    <property type="match status" value="1"/>
</dbReference>